<evidence type="ECO:0000313" key="1">
    <source>
        <dbReference type="EMBL" id="SOC26483.1"/>
    </source>
</evidence>
<accession>A0A285TSK6</accession>
<reference evidence="1 2" key="1">
    <citation type="submission" date="2017-08" db="EMBL/GenBank/DDBJ databases">
        <authorList>
            <person name="de Groot N.N."/>
        </authorList>
    </citation>
    <scope>NUCLEOTIDE SEQUENCE [LARGE SCALE GENOMIC DNA]</scope>
    <source>
        <strain evidence="1 2">USBA 78</strain>
    </source>
</reference>
<evidence type="ECO:0000313" key="2">
    <source>
        <dbReference type="Proteomes" id="UP000219068"/>
    </source>
</evidence>
<dbReference type="AlphaFoldDB" id="A0A285TSK6"/>
<dbReference type="RefSeq" id="WP_097052696.1">
    <property type="nucleotide sequence ID" value="NZ_OBMM01000005.1"/>
</dbReference>
<dbReference type="Proteomes" id="UP000219068">
    <property type="component" value="Unassembled WGS sequence"/>
</dbReference>
<dbReference type="EMBL" id="OBMM01000005">
    <property type="protein sequence ID" value="SOC26483.1"/>
    <property type="molecule type" value="Genomic_DNA"/>
</dbReference>
<organism evidence="1 2">
    <name type="scientific">Thalassospira xiamenensis</name>
    <dbReference type="NCBI Taxonomy" id="220697"/>
    <lineage>
        <taxon>Bacteria</taxon>
        <taxon>Pseudomonadati</taxon>
        <taxon>Pseudomonadota</taxon>
        <taxon>Alphaproteobacteria</taxon>
        <taxon>Rhodospirillales</taxon>
        <taxon>Thalassospiraceae</taxon>
        <taxon>Thalassospira</taxon>
    </lineage>
</organism>
<name>A0A285TSK6_9PROT</name>
<gene>
    <name evidence="1" type="ORF">SAMN05428964_105123</name>
</gene>
<proteinExistence type="predicted"/>
<sequence>MSNTPAIRKPKGYRKIVVHGRTFFWKVGHDFHQNGIVHILSTDPKNYYRTDFSWCLNSSDDAYADDSVIGDSYSPVYPRDVARWILGNVPFEGVGSVKIREPEVIGRGHRARRRPATSTAIKRLRKAILPSRPEEDSPANVRPSLTPYVAVVFAQCSDGNEVVTLLDSVHQDMSEGIEYVASLNRLVAAYRKDSGRLEKSLNSIMELDVDPERKEYLLQKKRARFERFRPLRADEQKMEQVIGLFEKADNVRFFAMEAVLA</sequence>
<protein>
    <submittedName>
        <fullName evidence="1">Uncharacterized protein</fullName>
    </submittedName>
</protein>